<feature type="domain" description="ABM" evidence="1">
    <location>
        <begin position="1"/>
        <end position="65"/>
    </location>
</feature>
<comment type="caution">
    <text evidence="2">The sequence shown here is derived from an EMBL/GenBank/DDBJ whole genome shotgun (WGS) entry which is preliminary data.</text>
</comment>
<dbReference type="AlphaFoldDB" id="A0A4Y9S4V9"/>
<reference evidence="2 3" key="1">
    <citation type="submission" date="2019-03" db="EMBL/GenBank/DDBJ databases">
        <title>Draft genome of Brevundimonas sp. a heavy metal resistant soil bacteria.</title>
        <authorList>
            <person name="Soto J."/>
        </authorList>
    </citation>
    <scope>NUCLEOTIDE SEQUENCE [LARGE SCALE GENOMIC DNA]</scope>
    <source>
        <strain evidence="2 3">B-10</strain>
    </source>
</reference>
<sequence>MYGLITHLTAHPGRRDELGLCLLDPNVKRPGCHSYVVAHDLDDADADALWVTEVWMSKAAHDAWSADIRESGVMRSALALIATWGDTVFTRPIGGVGL</sequence>
<keyword evidence="2" id="KW-0560">Oxidoreductase</keyword>
<evidence type="ECO:0000259" key="1">
    <source>
        <dbReference type="Pfam" id="PF03992"/>
    </source>
</evidence>
<dbReference type="Gene3D" id="3.30.70.100">
    <property type="match status" value="1"/>
</dbReference>
<accession>A0A4Y9S4V9</accession>
<keyword evidence="3" id="KW-1185">Reference proteome</keyword>
<name>A0A4Y9S4V9_9CAUL</name>
<keyword evidence="2" id="KW-0503">Monooxygenase</keyword>
<dbReference type="Proteomes" id="UP000298216">
    <property type="component" value="Unassembled WGS sequence"/>
</dbReference>
<gene>
    <name evidence="2" type="ORF">EGY25_00265</name>
</gene>
<dbReference type="GO" id="GO:0004497">
    <property type="term" value="F:monooxygenase activity"/>
    <property type="evidence" value="ECO:0007669"/>
    <property type="project" value="UniProtKB-KW"/>
</dbReference>
<dbReference type="SUPFAM" id="SSF54909">
    <property type="entry name" value="Dimeric alpha+beta barrel"/>
    <property type="match status" value="1"/>
</dbReference>
<dbReference type="OrthoDB" id="5518280at2"/>
<dbReference type="RefSeq" id="WP_135193064.1">
    <property type="nucleotide sequence ID" value="NZ_SPVH01000001.1"/>
</dbReference>
<proteinExistence type="predicted"/>
<protein>
    <submittedName>
        <fullName evidence="2">Antibiotic biosynthesis monooxygenase</fullName>
    </submittedName>
</protein>
<dbReference type="Pfam" id="PF03992">
    <property type="entry name" value="ABM"/>
    <property type="match status" value="1"/>
</dbReference>
<dbReference type="InterPro" id="IPR011008">
    <property type="entry name" value="Dimeric_a/b-barrel"/>
</dbReference>
<organism evidence="2 3">
    <name type="scientific">Brevundimonas intermedia</name>
    <dbReference type="NCBI Taxonomy" id="74315"/>
    <lineage>
        <taxon>Bacteria</taxon>
        <taxon>Pseudomonadati</taxon>
        <taxon>Pseudomonadota</taxon>
        <taxon>Alphaproteobacteria</taxon>
        <taxon>Caulobacterales</taxon>
        <taxon>Caulobacteraceae</taxon>
        <taxon>Brevundimonas</taxon>
    </lineage>
</organism>
<evidence type="ECO:0000313" key="2">
    <source>
        <dbReference type="EMBL" id="TFW15066.1"/>
    </source>
</evidence>
<evidence type="ECO:0000313" key="3">
    <source>
        <dbReference type="Proteomes" id="UP000298216"/>
    </source>
</evidence>
<dbReference type="EMBL" id="SPVH01000001">
    <property type="protein sequence ID" value="TFW15066.1"/>
    <property type="molecule type" value="Genomic_DNA"/>
</dbReference>
<dbReference type="InterPro" id="IPR007138">
    <property type="entry name" value="ABM_dom"/>
</dbReference>